<keyword evidence="2" id="KW-1185">Reference proteome</keyword>
<dbReference type="Proteomes" id="UP001529343">
    <property type="component" value="Unassembled WGS sequence"/>
</dbReference>
<comment type="caution">
    <text evidence="1">The sequence shown here is derived from an EMBL/GenBank/DDBJ whole genome shotgun (WGS) entry which is preliminary data.</text>
</comment>
<reference evidence="2" key="1">
    <citation type="submission" date="2023-06" db="EMBL/GenBank/DDBJ databases">
        <title>Identification and characterization of horizontal gene transfer across gut microbiota members of farm animals based on homology search.</title>
        <authorList>
            <person name="Zeman M."/>
            <person name="Kubasova T."/>
            <person name="Jahodarova E."/>
            <person name="Nykrynova M."/>
            <person name="Rychlik I."/>
        </authorList>
    </citation>
    <scope>NUCLEOTIDE SEQUENCE [LARGE SCALE GENOMIC DNA]</scope>
    <source>
        <strain evidence="2">161_Gplus</strain>
    </source>
</reference>
<dbReference type="EMBL" id="JAUDDW010000001">
    <property type="protein sequence ID" value="MDM8265640.1"/>
    <property type="molecule type" value="Genomic_DNA"/>
</dbReference>
<accession>A0ABT7UX51</accession>
<proteinExistence type="predicted"/>
<organism evidence="1 2">
    <name type="scientific">Limosilactobacillus pontis</name>
    <dbReference type="NCBI Taxonomy" id="35787"/>
    <lineage>
        <taxon>Bacteria</taxon>
        <taxon>Bacillati</taxon>
        <taxon>Bacillota</taxon>
        <taxon>Bacilli</taxon>
        <taxon>Lactobacillales</taxon>
        <taxon>Lactobacillaceae</taxon>
        <taxon>Limosilactobacillus</taxon>
    </lineage>
</organism>
<evidence type="ECO:0000313" key="2">
    <source>
        <dbReference type="Proteomes" id="UP001529343"/>
    </source>
</evidence>
<protein>
    <submittedName>
        <fullName evidence="1">Uncharacterized protein</fullName>
    </submittedName>
</protein>
<dbReference type="RefSeq" id="WP_289585580.1">
    <property type="nucleotide sequence ID" value="NZ_JAUDDW010000001.1"/>
</dbReference>
<evidence type="ECO:0000313" key="1">
    <source>
        <dbReference type="EMBL" id="MDM8265640.1"/>
    </source>
</evidence>
<gene>
    <name evidence="1" type="ORF">QUW44_00425</name>
</gene>
<name>A0ABT7UX51_9LACO</name>
<sequence>MKIKGLIDEINNCTSYKARIDGKLIYLLTSSEACLATFSCDVNYLSDIKFNYRFLDFEPNVKCYDLGNFYALLNLINNFVNTPIEKRYPEKKYTIRTISDSNDSYLIRTAGGNYFFGCLKMRDSYGDQVSFTKDEIEEMKLDDGLAIDWDKATIEEDK</sequence>